<dbReference type="Gramene" id="KGN46201">
    <property type="protein sequence ID" value="KGN46201"/>
    <property type="gene ID" value="Csa_6G074540"/>
</dbReference>
<dbReference type="Proteomes" id="UP000029981">
    <property type="component" value="Chromosome 6"/>
</dbReference>
<keyword evidence="2" id="KW-1185">Reference proteome</keyword>
<name>A0A0A0KEK2_CUCSA</name>
<reference evidence="1 2" key="4">
    <citation type="journal article" date="2011" name="BMC Genomics">
        <title>RNA-Seq improves annotation of protein-coding genes in the cucumber genome.</title>
        <authorList>
            <person name="Li Z."/>
            <person name="Zhang Z."/>
            <person name="Yan P."/>
            <person name="Huang S."/>
            <person name="Fei Z."/>
            <person name="Lin K."/>
        </authorList>
    </citation>
    <scope>NUCLEOTIDE SEQUENCE [LARGE SCALE GENOMIC DNA]</scope>
    <source>
        <strain evidence="2">cv. 9930</strain>
    </source>
</reference>
<dbReference type="EMBL" id="CM002927">
    <property type="protein sequence ID" value="KGN46201.1"/>
    <property type="molecule type" value="Genomic_DNA"/>
</dbReference>
<protein>
    <submittedName>
        <fullName evidence="1">Uncharacterized protein</fullName>
    </submittedName>
</protein>
<evidence type="ECO:0000313" key="1">
    <source>
        <dbReference type="EMBL" id="KGN46201.1"/>
    </source>
</evidence>
<gene>
    <name evidence="1" type="ORF">Csa_6G074540</name>
</gene>
<evidence type="ECO:0000313" key="2">
    <source>
        <dbReference type="Proteomes" id="UP000029981"/>
    </source>
</evidence>
<accession>A0A0A0KEK2</accession>
<dbReference type="AlphaFoldDB" id="A0A0A0KEK2"/>
<proteinExistence type="predicted"/>
<organism evidence="1 2">
    <name type="scientific">Cucumis sativus</name>
    <name type="common">Cucumber</name>
    <dbReference type="NCBI Taxonomy" id="3659"/>
    <lineage>
        <taxon>Eukaryota</taxon>
        <taxon>Viridiplantae</taxon>
        <taxon>Streptophyta</taxon>
        <taxon>Embryophyta</taxon>
        <taxon>Tracheophyta</taxon>
        <taxon>Spermatophyta</taxon>
        <taxon>Magnoliopsida</taxon>
        <taxon>eudicotyledons</taxon>
        <taxon>Gunneridae</taxon>
        <taxon>Pentapetalae</taxon>
        <taxon>rosids</taxon>
        <taxon>fabids</taxon>
        <taxon>Cucurbitales</taxon>
        <taxon>Cucurbitaceae</taxon>
        <taxon>Benincaseae</taxon>
        <taxon>Cucumis</taxon>
    </lineage>
</organism>
<reference evidence="1 2" key="3">
    <citation type="journal article" date="2010" name="BMC Genomics">
        <title>Transcriptome sequencing and comparative analysis of cucumber flowers with different sex types.</title>
        <authorList>
            <person name="Guo S."/>
            <person name="Zheng Y."/>
            <person name="Joung J.G."/>
            <person name="Liu S."/>
            <person name="Zhang Z."/>
            <person name="Crasta O.R."/>
            <person name="Sobral B.W."/>
            <person name="Xu Y."/>
            <person name="Huang S."/>
            <person name="Fei Z."/>
        </authorList>
    </citation>
    <scope>NUCLEOTIDE SEQUENCE [LARGE SCALE GENOMIC DNA]</scope>
    <source>
        <strain evidence="2">cv. 9930</strain>
    </source>
</reference>
<reference evidence="1 2" key="2">
    <citation type="journal article" date="2009" name="PLoS ONE">
        <title>An integrated genetic and cytogenetic map of the cucumber genome.</title>
        <authorList>
            <person name="Ren Y."/>
            <person name="Zhang Z."/>
            <person name="Liu J."/>
            <person name="Staub J.E."/>
            <person name="Han Y."/>
            <person name="Cheng Z."/>
            <person name="Li X."/>
            <person name="Lu J."/>
            <person name="Miao H."/>
            <person name="Kang H."/>
            <person name="Xie B."/>
            <person name="Gu X."/>
            <person name="Wang X."/>
            <person name="Du Y."/>
            <person name="Jin W."/>
            <person name="Huang S."/>
        </authorList>
    </citation>
    <scope>NUCLEOTIDE SEQUENCE [LARGE SCALE GENOMIC DNA]</scope>
    <source>
        <strain evidence="2">cv. 9930</strain>
    </source>
</reference>
<sequence>MIEKGRDGKKKSLGVCNKKVTQSLSIKHLIVAELKKERSGFDCIRGKVESVSDSLSFLLLLQNGAWLVVSDDVNPAFALPIQIAFLPMDDGDAHNFLNPDCDRLIIIQEFGGTPSNDLLIIDVFFSPNPNFVW</sequence>
<reference evidence="1 2" key="1">
    <citation type="journal article" date="2009" name="Nat. Genet.">
        <title>The genome of the cucumber, Cucumis sativus L.</title>
        <authorList>
            <person name="Huang S."/>
            <person name="Li R."/>
            <person name="Zhang Z."/>
            <person name="Li L."/>
            <person name="Gu X."/>
            <person name="Fan W."/>
            <person name="Lucas W.J."/>
            <person name="Wang X."/>
            <person name="Xie B."/>
            <person name="Ni P."/>
            <person name="Ren Y."/>
            <person name="Zhu H."/>
            <person name="Li J."/>
            <person name="Lin K."/>
            <person name="Jin W."/>
            <person name="Fei Z."/>
            <person name="Li G."/>
            <person name="Staub J."/>
            <person name="Kilian A."/>
            <person name="van der Vossen E.A."/>
            <person name="Wu Y."/>
            <person name="Guo J."/>
            <person name="He J."/>
            <person name="Jia Z."/>
            <person name="Ren Y."/>
            <person name="Tian G."/>
            <person name="Lu Y."/>
            <person name="Ruan J."/>
            <person name="Qian W."/>
            <person name="Wang M."/>
            <person name="Huang Q."/>
            <person name="Li B."/>
            <person name="Xuan Z."/>
            <person name="Cao J."/>
            <person name="Asan"/>
            <person name="Wu Z."/>
            <person name="Zhang J."/>
            <person name="Cai Q."/>
            <person name="Bai Y."/>
            <person name="Zhao B."/>
            <person name="Han Y."/>
            <person name="Li Y."/>
            <person name="Li X."/>
            <person name="Wang S."/>
            <person name="Shi Q."/>
            <person name="Liu S."/>
            <person name="Cho W.K."/>
            <person name="Kim J.Y."/>
            <person name="Xu Y."/>
            <person name="Heller-Uszynska K."/>
            <person name="Miao H."/>
            <person name="Cheng Z."/>
            <person name="Zhang S."/>
            <person name="Wu J."/>
            <person name="Yang Y."/>
            <person name="Kang H."/>
            <person name="Li M."/>
            <person name="Liang H."/>
            <person name="Ren X."/>
            <person name="Shi Z."/>
            <person name="Wen M."/>
            <person name="Jian M."/>
            <person name="Yang H."/>
            <person name="Zhang G."/>
            <person name="Yang Z."/>
            <person name="Chen R."/>
            <person name="Liu S."/>
            <person name="Li J."/>
            <person name="Ma L."/>
            <person name="Liu H."/>
            <person name="Zhou Y."/>
            <person name="Zhao J."/>
            <person name="Fang X."/>
            <person name="Li G."/>
            <person name="Fang L."/>
            <person name="Li Y."/>
            <person name="Liu D."/>
            <person name="Zheng H."/>
            <person name="Zhang Y."/>
            <person name="Qin N."/>
            <person name="Li Z."/>
            <person name="Yang G."/>
            <person name="Yang S."/>
            <person name="Bolund L."/>
            <person name="Kristiansen K."/>
            <person name="Zheng H."/>
            <person name="Li S."/>
            <person name="Zhang X."/>
            <person name="Yang H."/>
            <person name="Wang J."/>
            <person name="Sun R."/>
            <person name="Zhang B."/>
            <person name="Jiang S."/>
            <person name="Wang J."/>
            <person name="Du Y."/>
            <person name="Li S."/>
        </authorList>
    </citation>
    <scope>NUCLEOTIDE SEQUENCE [LARGE SCALE GENOMIC DNA]</scope>
    <source>
        <strain evidence="2">cv. 9930</strain>
    </source>
</reference>